<comment type="caution">
    <text evidence="1">The sequence shown here is derived from an EMBL/GenBank/DDBJ whole genome shotgun (WGS) entry which is preliminary data.</text>
</comment>
<reference evidence="2" key="1">
    <citation type="submission" date="2016-06" db="EMBL/GenBank/DDBJ databases">
        <title>Parallel loss of symbiosis genes in relatives of nitrogen-fixing non-legume Parasponia.</title>
        <authorList>
            <person name="Van Velzen R."/>
            <person name="Holmer R."/>
            <person name="Bu F."/>
            <person name="Rutten L."/>
            <person name="Van Zeijl A."/>
            <person name="Liu W."/>
            <person name="Santuari L."/>
            <person name="Cao Q."/>
            <person name="Sharma T."/>
            <person name="Shen D."/>
            <person name="Roswanjaya Y."/>
            <person name="Wardhani T."/>
            <person name="Kalhor M.S."/>
            <person name="Jansen J."/>
            <person name="Van den Hoogen J."/>
            <person name="Gungor B."/>
            <person name="Hartog M."/>
            <person name="Hontelez J."/>
            <person name="Verver J."/>
            <person name="Yang W.-C."/>
            <person name="Schijlen E."/>
            <person name="Repin R."/>
            <person name="Schilthuizen M."/>
            <person name="Schranz E."/>
            <person name="Heidstra R."/>
            <person name="Miyata K."/>
            <person name="Fedorova E."/>
            <person name="Kohlen W."/>
            <person name="Bisseling T."/>
            <person name="Smit S."/>
            <person name="Geurts R."/>
        </authorList>
    </citation>
    <scope>NUCLEOTIDE SEQUENCE [LARGE SCALE GENOMIC DNA]</scope>
    <source>
        <strain evidence="2">cv. WU1-14</strain>
    </source>
</reference>
<protein>
    <submittedName>
        <fullName evidence="1">Uncharacterized protein</fullName>
    </submittedName>
</protein>
<organism evidence="1 2">
    <name type="scientific">Parasponia andersonii</name>
    <name type="common">Sponia andersonii</name>
    <dbReference type="NCBI Taxonomy" id="3476"/>
    <lineage>
        <taxon>Eukaryota</taxon>
        <taxon>Viridiplantae</taxon>
        <taxon>Streptophyta</taxon>
        <taxon>Embryophyta</taxon>
        <taxon>Tracheophyta</taxon>
        <taxon>Spermatophyta</taxon>
        <taxon>Magnoliopsida</taxon>
        <taxon>eudicotyledons</taxon>
        <taxon>Gunneridae</taxon>
        <taxon>Pentapetalae</taxon>
        <taxon>rosids</taxon>
        <taxon>fabids</taxon>
        <taxon>Rosales</taxon>
        <taxon>Cannabaceae</taxon>
        <taxon>Parasponia</taxon>
    </lineage>
</organism>
<accession>A0A2P5A9Z0</accession>
<feature type="non-terminal residue" evidence="1">
    <location>
        <position position="1"/>
    </location>
</feature>
<dbReference type="EMBL" id="JXTB01000736">
    <property type="protein sequence ID" value="PON33358.1"/>
    <property type="molecule type" value="Genomic_DNA"/>
</dbReference>
<name>A0A2P5A9Z0_PARAD</name>
<keyword evidence="2" id="KW-1185">Reference proteome</keyword>
<proteinExistence type="predicted"/>
<dbReference type="Proteomes" id="UP000237105">
    <property type="component" value="Unassembled WGS sequence"/>
</dbReference>
<gene>
    <name evidence="1" type="ORF">PanWU01x14_353500</name>
</gene>
<evidence type="ECO:0000313" key="1">
    <source>
        <dbReference type="EMBL" id="PON33358.1"/>
    </source>
</evidence>
<dbReference type="AlphaFoldDB" id="A0A2P5A9Z0"/>
<sequence length="54" mass="5814">ISGALIDAIVSKIFDDDESTALALLVLPTIQETETIPTIPLDPKTPDPKKIAKR</sequence>
<evidence type="ECO:0000313" key="2">
    <source>
        <dbReference type="Proteomes" id="UP000237105"/>
    </source>
</evidence>